<keyword evidence="12" id="KW-1185">Reference proteome</keyword>
<feature type="domain" description="C2H2-type" evidence="10">
    <location>
        <begin position="155"/>
        <end position="182"/>
    </location>
</feature>
<dbReference type="Gene3D" id="3.30.160.60">
    <property type="entry name" value="Classic Zinc Finger"/>
    <property type="match status" value="7"/>
</dbReference>
<feature type="domain" description="C2H2-type" evidence="10">
    <location>
        <begin position="96"/>
        <end position="123"/>
    </location>
</feature>
<reference evidence="11" key="1">
    <citation type="submission" date="2022-08" db="UniProtKB">
        <authorList>
            <consortium name="EnsemblMetazoa"/>
        </authorList>
    </citation>
    <scope>IDENTIFICATION</scope>
    <source>
        <strain evidence="11">05x7-T-G4-1.051#20</strain>
    </source>
</reference>
<accession>A0A8W8LBD5</accession>
<dbReference type="InterPro" id="IPR036236">
    <property type="entry name" value="Znf_C2H2_sf"/>
</dbReference>
<keyword evidence="4 8" id="KW-0863">Zinc-finger</keyword>
<dbReference type="FunFam" id="3.30.160.60:FF:000557">
    <property type="entry name" value="zinc finger and SCAN domain-containing protein 29"/>
    <property type="match status" value="1"/>
</dbReference>
<dbReference type="GO" id="GO:0008270">
    <property type="term" value="F:zinc ion binding"/>
    <property type="evidence" value="ECO:0007669"/>
    <property type="project" value="UniProtKB-KW"/>
</dbReference>
<evidence type="ECO:0000313" key="12">
    <source>
        <dbReference type="Proteomes" id="UP000005408"/>
    </source>
</evidence>
<evidence type="ECO:0000256" key="1">
    <source>
        <dbReference type="ARBA" id="ARBA00004123"/>
    </source>
</evidence>
<evidence type="ECO:0000256" key="6">
    <source>
        <dbReference type="ARBA" id="ARBA00023125"/>
    </source>
</evidence>
<proteinExistence type="predicted"/>
<dbReference type="GO" id="GO:0005634">
    <property type="term" value="C:nucleus"/>
    <property type="evidence" value="ECO:0007669"/>
    <property type="project" value="UniProtKB-SubCell"/>
</dbReference>
<evidence type="ECO:0000256" key="2">
    <source>
        <dbReference type="ARBA" id="ARBA00022723"/>
    </source>
</evidence>
<protein>
    <recommendedName>
        <fullName evidence="10">C2H2-type domain-containing protein</fullName>
    </recommendedName>
</protein>
<keyword evidence="5" id="KW-0862">Zinc</keyword>
<feature type="domain" description="C2H2-type" evidence="10">
    <location>
        <begin position="183"/>
        <end position="210"/>
    </location>
</feature>
<dbReference type="FunFam" id="3.30.160.60:FF:001009">
    <property type="entry name" value="Zinc finger protein 26"/>
    <property type="match status" value="1"/>
</dbReference>
<dbReference type="InterPro" id="IPR013087">
    <property type="entry name" value="Znf_C2H2_type"/>
</dbReference>
<evidence type="ECO:0000259" key="10">
    <source>
        <dbReference type="PROSITE" id="PS50157"/>
    </source>
</evidence>
<feature type="domain" description="C2H2-type" evidence="10">
    <location>
        <begin position="211"/>
        <end position="238"/>
    </location>
</feature>
<dbReference type="Pfam" id="PF00096">
    <property type="entry name" value="zf-C2H2"/>
    <property type="match status" value="3"/>
</dbReference>
<keyword evidence="7" id="KW-0539">Nucleus</keyword>
<evidence type="ECO:0000256" key="7">
    <source>
        <dbReference type="ARBA" id="ARBA00023242"/>
    </source>
</evidence>
<keyword evidence="3" id="KW-0677">Repeat</keyword>
<feature type="domain" description="C2H2-type" evidence="10">
    <location>
        <begin position="267"/>
        <end position="292"/>
    </location>
</feature>
<dbReference type="AlphaFoldDB" id="A0A8W8LBD5"/>
<keyword evidence="2" id="KW-0479">Metal-binding</keyword>
<sequence length="520" mass="58563">MKTISEHLKTHKNGRRLPKCLLKILMDPSKALSSIAITSFICVQHLNTSFNYDIRLHIPEQDVPEEGSLSLLLFKMDHETVGADDPRPESPIDNPLQCRYCGKVFTRIYYRREHERIHTGEKPFACSICGKKFNSNGSCKKHEKIHLRAEENTPMECNHCGKMFDDMIDFRQHIKTHDGAKPYGCHICGRSFGFEAVLKKHLMFHNGQKPFQCLVCSAAYSSANDLRMHVKSHTGDKPYKCRYCNHSFPNSRRRNMHERCHEKSDDNKCNKCGATFSNANALTTHEANSVIHGVCQNVDSDQDHGYDDHMSESSASTYSTTTSSGVDPTSEVDIGLLSKGYERPNSSLSGSHDSGYHTSTFNGISDNVYPTSLLHATENGIVVKQEQLQNERSTFSPSSQSSDPDHSSVSGMSNRSLRASVESDHVTSADYSGQFTVVSKDSKLVQTDQGLYADSLLSQLENLKQIHECKNCGIFFRNYSMFLVHKTLHADPARPFLCHLCGEEARDNVDFNAHLIWHMK</sequence>
<evidence type="ECO:0000256" key="4">
    <source>
        <dbReference type="ARBA" id="ARBA00022771"/>
    </source>
</evidence>
<dbReference type="PANTHER" id="PTHR24394:SF29">
    <property type="entry name" value="MYONEURIN"/>
    <property type="match status" value="1"/>
</dbReference>
<name>A0A8W8LBD5_MAGGI</name>
<organism evidence="11 12">
    <name type="scientific">Magallana gigas</name>
    <name type="common">Pacific oyster</name>
    <name type="synonym">Crassostrea gigas</name>
    <dbReference type="NCBI Taxonomy" id="29159"/>
    <lineage>
        <taxon>Eukaryota</taxon>
        <taxon>Metazoa</taxon>
        <taxon>Spiralia</taxon>
        <taxon>Lophotrochozoa</taxon>
        <taxon>Mollusca</taxon>
        <taxon>Bivalvia</taxon>
        <taxon>Autobranchia</taxon>
        <taxon>Pteriomorphia</taxon>
        <taxon>Ostreida</taxon>
        <taxon>Ostreoidea</taxon>
        <taxon>Ostreidae</taxon>
        <taxon>Magallana</taxon>
    </lineage>
</organism>
<dbReference type="PANTHER" id="PTHR24394">
    <property type="entry name" value="ZINC FINGER PROTEIN"/>
    <property type="match status" value="1"/>
</dbReference>
<dbReference type="SMART" id="SM00355">
    <property type="entry name" value="ZnF_C2H2"/>
    <property type="match status" value="9"/>
</dbReference>
<feature type="compositionally biased region" description="Low complexity" evidence="9">
    <location>
        <begin position="312"/>
        <end position="324"/>
    </location>
</feature>
<dbReference type="PROSITE" id="PS00028">
    <property type="entry name" value="ZINC_FINGER_C2H2_1"/>
    <property type="match status" value="7"/>
</dbReference>
<evidence type="ECO:0000256" key="9">
    <source>
        <dbReference type="SAM" id="MobiDB-lite"/>
    </source>
</evidence>
<dbReference type="GO" id="GO:0003677">
    <property type="term" value="F:DNA binding"/>
    <property type="evidence" value="ECO:0007669"/>
    <property type="project" value="UniProtKB-KW"/>
</dbReference>
<feature type="region of interest" description="Disordered" evidence="9">
    <location>
        <begin position="389"/>
        <end position="419"/>
    </location>
</feature>
<evidence type="ECO:0000256" key="8">
    <source>
        <dbReference type="PROSITE-ProRule" id="PRU00042"/>
    </source>
</evidence>
<dbReference type="GO" id="GO:0000981">
    <property type="term" value="F:DNA-binding transcription factor activity, RNA polymerase II-specific"/>
    <property type="evidence" value="ECO:0007669"/>
    <property type="project" value="TreeGrafter"/>
</dbReference>
<keyword evidence="6" id="KW-0238">DNA-binding</keyword>
<dbReference type="PROSITE" id="PS50157">
    <property type="entry name" value="ZINC_FINGER_C2H2_2"/>
    <property type="match status" value="8"/>
</dbReference>
<feature type="compositionally biased region" description="Low complexity" evidence="9">
    <location>
        <begin position="393"/>
        <end position="413"/>
    </location>
</feature>
<comment type="subcellular location">
    <subcellularLocation>
        <location evidence="1">Nucleus</location>
    </subcellularLocation>
</comment>
<evidence type="ECO:0000256" key="3">
    <source>
        <dbReference type="ARBA" id="ARBA00022737"/>
    </source>
</evidence>
<dbReference type="SUPFAM" id="SSF57667">
    <property type="entry name" value="beta-beta-alpha zinc fingers"/>
    <property type="match status" value="5"/>
</dbReference>
<feature type="compositionally biased region" description="Basic and acidic residues" evidence="9">
    <location>
        <begin position="302"/>
        <end position="311"/>
    </location>
</feature>
<dbReference type="Pfam" id="PF12874">
    <property type="entry name" value="zf-met"/>
    <property type="match status" value="1"/>
</dbReference>
<dbReference type="EnsemblMetazoa" id="G27240.12">
    <property type="protein sequence ID" value="G27240.12:cds"/>
    <property type="gene ID" value="G27240"/>
</dbReference>
<feature type="region of interest" description="Disordered" evidence="9">
    <location>
        <begin position="302"/>
        <end position="332"/>
    </location>
</feature>
<feature type="domain" description="C2H2-type" evidence="10">
    <location>
        <begin position="124"/>
        <end position="151"/>
    </location>
</feature>
<dbReference type="Proteomes" id="UP000005408">
    <property type="component" value="Unassembled WGS sequence"/>
</dbReference>
<feature type="domain" description="C2H2-type" evidence="10">
    <location>
        <begin position="239"/>
        <end position="266"/>
    </location>
</feature>
<evidence type="ECO:0000313" key="11">
    <source>
        <dbReference type="EnsemblMetazoa" id="G27240.12:cds"/>
    </source>
</evidence>
<evidence type="ECO:0000256" key="5">
    <source>
        <dbReference type="ARBA" id="ARBA00022833"/>
    </source>
</evidence>
<feature type="domain" description="C2H2-type" evidence="10">
    <location>
        <begin position="467"/>
        <end position="494"/>
    </location>
</feature>